<protein>
    <submittedName>
        <fullName evidence="1">Genomic scaffold, ProqFM164S02</fullName>
    </submittedName>
</protein>
<dbReference type="AlphaFoldDB" id="W6Q6V9"/>
<name>W6Q6V9_PENRF</name>
<proteinExistence type="predicted"/>
<accession>W6Q6V9</accession>
<evidence type="ECO:0000313" key="1">
    <source>
        <dbReference type="EMBL" id="CDM32443.1"/>
    </source>
</evidence>
<reference evidence="1" key="1">
    <citation type="journal article" date="2014" name="Nat. Commun.">
        <title>Multiple recent horizontal transfers of a large genomic region in cheese making fungi.</title>
        <authorList>
            <person name="Cheeseman K."/>
            <person name="Ropars J."/>
            <person name="Renault P."/>
            <person name="Dupont J."/>
            <person name="Gouzy J."/>
            <person name="Branca A."/>
            <person name="Abraham A.L."/>
            <person name="Ceppi M."/>
            <person name="Conseiller E."/>
            <person name="Debuchy R."/>
            <person name="Malagnac F."/>
            <person name="Goarin A."/>
            <person name="Silar P."/>
            <person name="Lacoste S."/>
            <person name="Sallet E."/>
            <person name="Bensimon A."/>
            <person name="Giraud T."/>
            <person name="Brygoo Y."/>
        </authorList>
    </citation>
    <scope>NUCLEOTIDE SEQUENCE [LARGE SCALE GENOMIC DNA]</scope>
    <source>
        <strain evidence="1">FM164</strain>
    </source>
</reference>
<evidence type="ECO:0000313" key="2">
    <source>
        <dbReference type="Proteomes" id="UP000030686"/>
    </source>
</evidence>
<gene>
    <name evidence="1" type="ORF">PROQFM164_S02g002594</name>
</gene>
<organism evidence="1 2">
    <name type="scientific">Penicillium roqueforti (strain FM164)</name>
    <dbReference type="NCBI Taxonomy" id="1365484"/>
    <lineage>
        <taxon>Eukaryota</taxon>
        <taxon>Fungi</taxon>
        <taxon>Dikarya</taxon>
        <taxon>Ascomycota</taxon>
        <taxon>Pezizomycotina</taxon>
        <taxon>Eurotiomycetes</taxon>
        <taxon>Eurotiomycetidae</taxon>
        <taxon>Eurotiales</taxon>
        <taxon>Aspergillaceae</taxon>
        <taxon>Penicillium</taxon>
    </lineage>
</organism>
<sequence length="82" mass="8987">MALIQTSQTFVDGGTKQQIHYWPWAIRKLVYPRVSETQNSIQSAISSNQAAISCVKTNEGSGPPAPGRYRVCVCVCVCVLFP</sequence>
<dbReference type="EMBL" id="HG792016">
    <property type="protein sequence ID" value="CDM32443.1"/>
    <property type="molecule type" value="Genomic_DNA"/>
</dbReference>
<keyword evidence="2" id="KW-1185">Reference proteome</keyword>
<dbReference type="Proteomes" id="UP000030686">
    <property type="component" value="Unassembled WGS sequence"/>
</dbReference>